<dbReference type="PROSITE" id="PS00028">
    <property type="entry name" value="ZINC_FINGER_C2H2_1"/>
    <property type="match status" value="2"/>
</dbReference>
<dbReference type="PROSITE" id="PS50157">
    <property type="entry name" value="ZINC_FINGER_C2H2_2"/>
    <property type="match status" value="2"/>
</dbReference>
<dbReference type="GO" id="GO:0005634">
    <property type="term" value="C:nucleus"/>
    <property type="evidence" value="ECO:0007669"/>
    <property type="project" value="TreeGrafter"/>
</dbReference>
<dbReference type="Pfam" id="PF13912">
    <property type="entry name" value="zf-C2H2_6"/>
    <property type="match status" value="1"/>
</dbReference>
<evidence type="ECO:0000313" key="8">
    <source>
        <dbReference type="EMBL" id="ODM88055.1"/>
    </source>
</evidence>
<dbReference type="Proteomes" id="UP000094527">
    <property type="component" value="Unassembled WGS sequence"/>
</dbReference>
<accession>A0A1D2M502</accession>
<dbReference type="PANTHER" id="PTHR24379">
    <property type="entry name" value="KRAB AND ZINC FINGER DOMAIN-CONTAINING"/>
    <property type="match status" value="1"/>
</dbReference>
<dbReference type="STRING" id="48709.A0A1D2M502"/>
<dbReference type="Pfam" id="PF13894">
    <property type="entry name" value="zf-C2H2_4"/>
    <property type="match status" value="1"/>
</dbReference>
<name>A0A1D2M502_ORCCI</name>
<evidence type="ECO:0000313" key="9">
    <source>
        <dbReference type="Proteomes" id="UP000094527"/>
    </source>
</evidence>
<gene>
    <name evidence="8" type="ORF">Ocin01_18627</name>
</gene>
<evidence type="ECO:0000259" key="7">
    <source>
        <dbReference type="PROSITE" id="PS50157"/>
    </source>
</evidence>
<dbReference type="AlphaFoldDB" id="A0A1D2M502"/>
<evidence type="ECO:0000256" key="1">
    <source>
        <dbReference type="ARBA" id="ARBA00022723"/>
    </source>
</evidence>
<feature type="domain" description="C2H2-type" evidence="7">
    <location>
        <begin position="19"/>
        <end position="46"/>
    </location>
</feature>
<dbReference type="SMART" id="SM00355">
    <property type="entry name" value="ZnF_C2H2"/>
    <property type="match status" value="2"/>
</dbReference>
<dbReference type="SUPFAM" id="SSF57667">
    <property type="entry name" value="beta-beta-alpha zinc fingers"/>
    <property type="match status" value="1"/>
</dbReference>
<protein>
    <submittedName>
        <fullName evidence="8">Oocyte zinc finger protein XlCOF19</fullName>
    </submittedName>
</protein>
<feature type="domain" description="C2H2-type" evidence="7">
    <location>
        <begin position="47"/>
        <end position="75"/>
    </location>
</feature>
<reference evidence="8 9" key="1">
    <citation type="journal article" date="2016" name="Genome Biol. Evol.">
        <title>Gene Family Evolution Reflects Adaptation to Soil Environmental Stressors in the Genome of the Collembolan Orchesella cincta.</title>
        <authorList>
            <person name="Faddeeva-Vakhrusheva A."/>
            <person name="Derks M.F."/>
            <person name="Anvar S.Y."/>
            <person name="Agamennone V."/>
            <person name="Suring W."/>
            <person name="Smit S."/>
            <person name="van Straalen N.M."/>
            <person name="Roelofs D."/>
        </authorList>
    </citation>
    <scope>NUCLEOTIDE SEQUENCE [LARGE SCALE GENOMIC DNA]</scope>
    <source>
        <tissue evidence="8">Mixed pool</tissue>
    </source>
</reference>
<dbReference type="GO" id="GO:0000977">
    <property type="term" value="F:RNA polymerase II transcription regulatory region sequence-specific DNA binding"/>
    <property type="evidence" value="ECO:0007669"/>
    <property type="project" value="TreeGrafter"/>
</dbReference>
<dbReference type="PANTHER" id="PTHR24379:SF127">
    <property type="entry name" value="BLOODY FINGERS-RELATED"/>
    <property type="match status" value="1"/>
</dbReference>
<evidence type="ECO:0000256" key="3">
    <source>
        <dbReference type="ARBA" id="ARBA00022771"/>
    </source>
</evidence>
<sequence>MPINLLIVIRQVHGTETPWCCKVCGKQFKLKTNWMEHQKTHENDKLFSCDLCGAGFKSSQSLKRHTGQVHEGKKRKQYPKKRNVNCDD</sequence>
<evidence type="ECO:0000256" key="6">
    <source>
        <dbReference type="SAM" id="MobiDB-lite"/>
    </source>
</evidence>
<evidence type="ECO:0000256" key="4">
    <source>
        <dbReference type="ARBA" id="ARBA00022833"/>
    </source>
</evidence>
<dbReference type="GO" id="GO:0008270">
    <property type="term" value="F:zinc ion binding"/>
    <property type="evidence" value="ECO:0007669"/>
    <property type="project" value="UniProtKB-KW"/>
</dbReference>
<dbReference type="FunFam" id="3.30.160.60:FF:000100">
    <property type="entry name" value="Zinc finger 45-like"/>
    <property type="match status" value="1"/>
</dbReference>
<keyword evidence="2" id="KW-0677">Repeat</keyword>
<dbReference type="EMBL" id="LJIJ01004179">
    <property type="protein sequence ID" value="ODM88055.1"/>
    <property type="molecule type" value="Genomic_DNA"/>
</dbReference>
<dbReference type="OrthoDB" id="6077919at2759"/>
<evidence type="ECO:0000256" key="5">
    <source>
        <dbReference type="PROSITE-ProRule" id="PRU00042"/>
    </source>
</evidence>
<organism evidence="8 9">
    <name type="scientific">Orchesella cincta</name>
    <name type="common">Springtail</name>
    <name type="synonym">Podura cincta</name>
    <dbReference type="NCBI Taxonomy" id="48709"/>
    <lineage>
        <taxon>Eukaryota</taxon>
        <taxon>Metazoa</taxon>
        <taxon>Ecdysozoa</taxon>
        <taxon>Arthropoda</taxon>
        <taxon>Hexapoda</taxon>
        <taxon>Collembola</taxon>
        <taxon>Entomobryomorpha</taxon>
        <taxon>Entomobryoidea</taxon>
        <taxon>Orchesellidae</taxon>
        <taxon>Orchesellinae</taxon>
        <taxon>Orchesella</taxon>
    </lineage>
</organism>
<proteinExistence type="predicted"/>
<dbReference type="InterPro" id="IPR036236">
    <property type="entry name" value="Znf_C2H2_sf"/>
</dbReference>
<keyword evidence="4" id="KW-0862">Zinc</keyword>
<feature type="region of interest" description="Disordered" evidence="6">
    <location>
        <begin position="63"/>
        <end position="88"/>
    </location>
</feature>
<comment type="caution">
    <text evidence="8">The sequence shown here is derived from an EMBL/GenBank/DDBJ whole genome shotgun (WGS) entry which is preliminary data.</text>
</comment>
<dbReference type="GO" id="GO:0000981">
    <property type="term" value="F:DNA-binding transcription factor activity, RNA polymerase II-specific"/>
    <property type="evidence" value="ECO:0007669"/>
    <property type="project" value="TreeGrafter"/>
</dbReference>
<evidence type="ECO:0000256" key="2">
    <source>
        <dbReference type="ARBA" id="ARBA00022737"/>
    </source>
</evidence>
<dbReference type="Gene3D" id="3.30.160.60">
    <property type="entry name" value="Classic Zinc Finger"/>
    <property type="match status" value="2"/>
</dbReference>
<keyword evidence="1" id="KW-0479">Metal-binding</keyword>
<keyword evidence="9" id="KW-1185">Reference proteome</keyword>
<dbReference type="InterPro" id="IPR013087">
    <property type="entry name" value="Znf_C2H2_type"/>
</dbReference>
<keyword evidence="3 5" id="KW-0863">Zinc-finger</keyword>
<dbReference type="OMA" id="HEETDYK"/>